<dbReference type="RefSeq" id="WP_183884760.1">
    <property type="nucleotide sequence ID" value="NZ_JACHCE010000011.1"/>
</dbReference>
<dbReference type="InterPro" id="IPR032311">
    <property type="entry name" value="DUF4982"/>
</dbReference>
<keyword evidence="2 9" id="KW-0378">Hydrolase</keyword>
<dbReference type="Gene3D" id="2.60.120.260">
    <property type="entry name" value="Galactose-binding domain-like"/>
    <property type="match status" value="1"/>
</dbReference>
<dbReference type="InterPro" id="IPR006102">
    <property type="entry name" value="Ig-like_GH2"/>
</dbReference>
<dbReference type="InterPro" id="IPR006103">
    <property type="entry name" value="Glyco_hydro_2_cat"/>
</dbReference>
<dbReference type="InterPro" id="IPR006101">
    <property type="entry name" value="Glyco_hydro_2"/>
</dbReference>
<dbReference type="Gene3D" id="2.60.120.430">
    <property type="entry name" value="Galactose-binding lectin"/>
    <property type="match status" value="1"/>
</dbReference>
<dbReference type="Pfam" id="PF02836">
    <property type="entry name" value="Glyco_hydro_2_C"/>
    <property type="match status" value="1"/>
</dbReference>
<reference evidence="9 10" key="1">
    <citation type="submission" date="2020-08" db="EMBL/GenBank/DDBJ databases">
        <title>Genomic Encyclopedia of Type Strains, Phase IV (KMG-V): Genome sequencing to study the core and pangenomes of soil and plant-associated prokaryotes.</title>
        <authorList>
            <person name="Whitman W."/>
        </authorList>
    </citation>
    <scope>NUCLEOTIDE SEQUENCE [LARGE SCALE GENOMIC DNA]</scope>
    <source>
        <strain evidence="9 10">S3M1</strain>
    </source>
</reference>
<feature type="domain" description="DUF4982" evidence="8">
    <location>
        <begin position="626"/>
        <end position="673"/>
    </location>
</feature>
<feature type="domain" description="Malectin" evidence="7">
    <location>
        <begin position="720"/>
        <end position="854"/>
    </location>
</feature>
<dbReference type="InterPro" id="IPR021720">
    <property type="entry name" value="Malectin_dom"/>
</dbReference>
<dbReference type="Pfam" id="PF11721">
    <property type="entry name" value="Malectin"/>
    <property type="match status" value="1"/>
</dbReference>
<evidence type="ECO:0000256" key="1">
    <source>
        <dbReference type="ARBA" id="ARBA00007401"/>
    </source>
</evidence>
<feature type="domain" description="Glycoside hydrolase family 2 catalytic" evidence="5">
    <location>
        <begin position="295"/>
        <end position="595"/>
    </location>
</feature>
<comment type="caution">
    <text evidence="9">The sequence shown here is derived from an EMBL/GenBank/DDBJ whole genome shotgun (WGS) entry which is preliminary data.</text>
</comment>
<evidence type="ECO:0000259" key="4">
    <source>
        <dbReference type="Pfam" id="PF00703"/>
    </source>
</evidence>
<evidence type="ECO:0000256" key="3">
    <source>
        <dbReference type="ARBA" id="ARBA00023295"/>
    </source>
</evidence>
<dbReference type="Pfam" id="PF16355">
    <property type="entry name" value="DUF4982"/>
    <property type="match status" value="1"/>
</dbReference>
<evidence type="ECO:0000259" key="5">
    <source>
        <dbReference type="Pfam" id="PF02836"/>
    </source>
</evidence>
<dbReference type="Pfam" id="PF00703">
    <property type="entry name" value="Glyco_hydro_2"/>
    <property type="match status" value="1"/>
</dbReference>
<comment type="similarity">
    <text evidence="1">Belongs to the glycosyl hydrolase 2 family.</text>
</comment>
<dbReference type="GO" id="GO:0004565">
    <property type="term" value="F:beta-galactosidase activity"/>
    <property type="evidence" value="ECO:0007669"/>
    <property type="project" value="UniProtKB-EC"/>
</dbReference>
<protein>
    <submittedName>
        <fullName evidence="9">Beta-galactosidase</fullName>
        <ecNumber evidence="9">3.2.1.23</ecNumber>
    </submittedName>
</protein>
<dbReference type="Gene3D" id="2.60.40.10">
    <property type="entry name" value="Immunoglobulins"/>
    <property type="match status" value="2"/>
</dbReference>
<evidence type="ECO:0000313" key="10">
    <source>
        <dbReference type="Proteomes" id="UP000537204"/>
    </source>
</evidence>
<gene>
    <name evidence="9" type="ORF">HDE68_004882</name>
</gene>
<accession>A0A7W8ZRM9</accession>
<evidence type="ECO:0000256" key="2">
    <source>
        <dbReference type="ARBA" id="ARBA00022801"/>
    </source>
</evidence>
<name>A0A7W8ZRM9_9SPHI</name>
<feature type="domain" description="Glycoside hydrolase family 2 immunoglobulin-like beta-sandwich" evidence="4">
    <location>
        <begin position="182"/>
        <end position="287"/>
    </location>
</feature>
<keyword evidence="3 9" id="KW-0326">Glycosidase</keyword>
<dbReference type="InterPro" id="IPR006104">
    <property type="entry name" value="Glyco_hydro_2_N"/>
</dbReference>
<dbReference type="InterPro" id="IPR017853">
    <property type="entry name" value="GH"/>
</dbReference>
<organism evidence="9 10">
    <name type="scientific">Pedobacter cryoconitis</name>
    <dbReference type="NCBI Taxonomy" id="188932"/>
    <lineage>
        <taxon>Bacteria</taxon>
        <taxon>Pseudomonadati</taxon>
        <taxon>Bacteroidota</taxon>
        <taxon>Sphingobacteriia</taxon>
        <taxon>Sphingobacteriales</taxon>
        <taxon>Sphingobacteriaceae</taxon>
        <taxon>Pedobacter</taxon>
    </lineage>
</organism>
<dbReference type="SUPFAM" id="SSF51445">
    <property type="entry name" value="(Trans)glycosidases"/>
    <property type="match status" value="1"/>
</dbReference>
<dbReference type="PANTHER" id="PTHR42732">
    <property type="entry name" value="BETA-GALACTOSIDASE"/>
    <property type="match status" value="1"/>
</dbReference>
<dbReference type="InterPro" id="IPR036156">
    <property type="entry name" value="Beta-gal/glucu_dom_sf"/>
</dbReference>
<dbReference type="InterPro" id="IPR051913">
    <property type="entry name" value="GH2_Domain-Containing"/>
</dbReference>
<dbReference type="PANTHER" id="PTHR42732:SF1">
    <property type="entry name" value="BETA-MANNOSIDASE"/>
    <property type="match status" value="1"/>
</dbReference>
<evidence type="ECO:0000313" key="9">
    <source>
        <dbReference type="EMBL" id="MBB5638944.1"/>
    </source>
</evidence>
<evidence type="ECO:0000259" key="8">
    <source>
        <dbReference type="Pfam" id="PF16355"/>
    </source>
</evidence>
<dbReference type="Gene3D" id="3.20.20.80">
    <property type="entry name" value="Glycosidases"/>
    <property type="match status" value="1"/>
</dbReference>
<evidence type="ECO:0000259" key="7">
    <source>
        <dbReference type="Pfam" id="PF11721"/>
    </source>
</evidence>
<evidence type="ECO:0000259" key="6">
    <source>
        <dbReference type="Pfam" id="PF02837"/>
    </source>
</evidence>
<dbReference type="SUPFAM" id="SSF49303">
    <property type="entry name" value="beta-Galactosidase/glucuronidase domain"/>
    <property type="match status" value="1"/>
</dbReference>
<dbReference type="InterPro" id="IPR008979">
    <property type="entry name" value="Galactose-bd-like_sf"/>
</dbReference>
<dbReference type="Pfam" id="PF02837">
    <property type="entry name" value="Glyco_hydro_2_N"/>
    <property type="match status" value="1"/>
</dbReference>
<dbReference type="SUPFAM" id="SSF49785">
    <property type="entry name" value="Galactose-binding domain-like"/>
    <property type="match status" value="1"/>
</dbReference>
<dbReference type="InterPro" id="IPR013783">
    <property type="entry name" value="Ig-like_fold"/>
</dbReference>
<sequence length="878" mass="99434">MFTCVSSSYAQNKTTKLISLNDQWKFSKDQSIGQAPSPNLNWQNLSIPHTWNVQDIMDDEPGYYRGTGWYKRKLKFNGPVKDKEVFLVFNGVNQEAEIYVNGKLAGSHIGGYTRFTIPVSRFLNYQDDEVQVKVTNRFNEDIAPLTADFTFFGGIYRNVNLLVTDPVHFSENDHGNTSGVYVTTPEVSNETASVKVKSLLENSSAAASKIQVQTELIDADGKVIATQSNILTIPAKQSVVISQDFKSVQKPHLWSPEDPYLYKVISKIIAVKSKNVLDQVSNPLGFRWFKFDAEKGFFLNGKSLKLMGASRHQDYKDMGNAVPDALQLRDVELLKKMGGNFLRVAHYPQDPQILEACDRLGILASVEIPVINTITESAAFTENCKNMQVEMIRQSFNHPSVVIWAYMNEILLRPKFTDDKNRQATYFKHIVQLAQTLDSLTRKEDPSRYTMIANHGAFDSYHKIGLTKIPMIVGWNLYSGWYSGNIDDFGKFLDHHHKELADKPMLVTEYGADADPRIHSFAPVRFDKSQEYAVKFNQIYLNDILKKPFVSGAMVWNLADFNSETREETMPHVNNKGLLTLGREPKDIYFLYQAYLLNRPFLKIASAAWKNRTGIADSASLFSTQPLQVTTNLKTAELFLNGKSLGLKDAVDHVCTWNVPFGNGLNKLKVTAGQNSDELDVDFTLQPFNFTDENIPVKEMNILLGSKRFYTDETEHQIWMPDQPYKKGSWGYIGGEAFKGTNNRMSYGSDKNILETDHDPVYQTQQVSIKQFRFDVPDGEYELTFHFAELIGGATKEALAYNLDNNHQKEEVKQRIFSVDINGETFLENLNLAADYGYTTAVKKKTRVTVQGGKGIILDFRPIAGVPVLNALQLRKIY</sequence>
<dbReference type="Proteomes" id="UP000537204">
    <property type="component" value="Unassembled WGS sequence"/>
</dbReference>
<feature type="domain" description="Glycosyl hydrolases family 2 sugar binding" evidence="6">
    <location>
        <begin position="20"/>
        <end position="163"/>
    </location>
</feature>
<dbReference type="EMBL" id="JACHCE010000011">
    <property type="protein sequence ID" value="MBB5638944.1"/>
    <property type="molecule type" value="Genomic_DNA"/>
</dbReference>
<proteinExistence type="inferred from homology"/>
<dbReference type="PRINTS" id="PR00132">
    <property type="entry name" value="GLHYDRLASE2"/>
</dbReference>
<dbReference type="EC" id="3.2.1.23" evidence="9"/>
<dbReference type="AlphaFoldDB" id="A0A7W8ZRM9"/>
<dbReference type="GO" id="GO:0005975">
    <property type="term" value="P:carbohydrate metabolic process"/>
    <property type="evidence" value="ECO:0007669"/>
    <property type="project" value="InterPro"/>
</dbReference>